<dbReference type="Proteomes" id="UP000242164">
    <property type="component" value="Unassembled WGS sequence"/>
</dbReference>
<protein>
    <submittedName>
        <fullName evidence="1">Uncharacterized protein</fullName>
    </submittedName>
</protein>
<dbReference type="EMBL" id="FMIK01000029">
    <property type="protein sequence ID" value="SCL94759.1"/>
    <property type="molecule type" value="Genomic_DNA"/>
</dbReference>
<accession>A0AAX2CI13</accession>
<gene>
    <name evidence="1" type="ORF">BCB44BAC_02435</name>
</gene>
<evidence type="ECO:0000313" key="2">
    <source>
        <dbReference type="Proteomes" id="UP000242164"/>
    </source>
</evidence>
<reference evidence="1 2" key="1">
    <citation type="submission" date="2016-08" db="EMBL/GenBank/DDBJ databases">
        <authorList>
            <person name="Loux V."/>
            <person name="Rue O."/>
        </authorList>
    </citation>
    <scope>NUCLEOTIDE SEQUENCE [LARGE SCALE GENOMIC DNA]</scope>
    <source>
        <strain evidence="1 2">AFSSA_08CEB44bac</strain>
    </source>
</reference>
<name>A0AAX2CI13_9BACI</name>
<comment type="caution">
    <text evidence="1">The sequence shown here is derived from an EMBL/GenBank/DDBJ whole genome shotgun (WGS) entry which is preliminary data.</text>
</comment>
<organism evidence="1 2">
    <name type="scientific">Bacillus cytotoxicus</name>
    <dbReference type="NCBI Taxonomy" id="580165"/>
    <lineage>
        <taxon>Bacteria</taxon>
        <taxon>Bacillati</taxon>
        <taxon>Bacillota</taxon>
        <taxon>Bacilli</taxon>
        <taxon>Bacillales</taxon>
        <taxon>Bacillaceae</taxon>
        <taxon>Bacillus</taxon>
        <taxon>Bacillus cereus group</taxon>
    </lineage>
</organism>
<evidence type="ECO:0000313" key="1">
    <source>
        <dbReference type="EMBL" id="SCL94759.1"/>
    </source>
</evidence>
<dbReference type="AlphaFoldDB" id="A0AAX2CI13"/>
<proteinExistence type="predicted"/>
<sequence length="32" mass="3507">MNVSEIIEQLIGNGVMDGGTISKVCNNKEREK</sequence>